<evidence type="ECO:0000256" key="2">
    <source>
        <dbReference type="ARBA" id="ARBA00004167"/>
    </source>
</evidence>
<evidence type="ECO:0000256" key="16">
    <source>
        <dbReference type="ARBA" id="ARBA00025834"/>
    </source>
</evidence>
<dbReference type="PRINTS" id="PR00610">
    <property type="entry name" value="CYTOCHROMEF"/>
</dbReference>
<proteinExistence type="inferred from homology"/>
<dbReference type="GeneID" id="27110050"/>
<evidence type="ECO:0000256" key="3">
    <source>
        <dbReference type="ARBA" id="ARBA00008923"/>
    </source>
</evidence>
<keyword evidence="7 18" id="KW-0349">Heme</keyword>
<organism evidence="21">
    <name type="scientific">Partenskyella glossopodia</name>
    <dbReference type="NCBI Taxonomy" id="552666"/>
    <lineage>
        <taxon>Eukaryota</taxon>
        <taxon>Sar</taxon>
        <taxon>Rhizaria</taxon>
        <taxon>Cercozoa</taxon>
        <taxon>Chlorarachniophyceae</taxon>
        <taxon>Partenskyella</taxon>
    </lineage>
</organism>
<evidence type="ECO:0000256" key="12">
    <source>
        <dbReference type="ARBA" id="ARBA00022989"/>
    </source>
</evidence>
<feature type="binding site" description="axial binding residue" evidence="18">
    <location>
        <position position="31"/>
    </location>
    <ligand>
        <name>heme</name>
        <dbReference type="ChEBI" id="CHEBI:30413"/>
    </ligand>
    <ligandPart>
        <name>Fe</name>
        <dbReference type="ChEBI" id="CHEBI:18248"/>
    </ligandPart>
</feature>
<evidence type="ECO:0000256" key="1">
    <source>
        <dbReference type="ARBA" id="ARBA00003068"/>
    </source>
</evidence>
<comment type="subunit">
    <text evidence="16">The 4 large subunits of the cytochrome b6-f complex are cytochrome b6, subunit IV (17 kDa polypeptide, PetD), cytochrome f and the Rieske protein, while the 4 small subunits are PetG, PetL, PetM and PetN. The complex functions as a dimer.</text>
</comment>
<evidence type="ECO:0000256" key="17">
    <source>
        <dbReference type="ARBA" id="ARBA00060385"/>
    </source>
</evidence>
<dbReference type="InterPro" id="IPR011054">
    <property type="entry name" value="Rudment_hybrid_motif"/>
</dbReference>
<dbReference type="Pfam" id="PF16639">
    <property type="entry name" value="Apocytochr_F_N"/>
    <property type="match status" value="1"/>
</dbReference>
<reference evidence="21" key="1">
    <citation type="journal article" date="2016" name="J. Plant Res.">
        <title>Plastid genome sequences of Gymnochlora stellata, Lotharella vacuolata, and Partenskyella glossopodia reveal remarkable structural conservation among chlorarachniophyte species.</title>
        <authorList>
            <person name="Suzuki S."/>
            <person name="Hirakawa Y."/>
            <person name="Kofuji R."/>
            <person name="Sugita M."/>
            <person name="Ishida K."/>
        </authorList>
    </citation>
    <scope>NUCLEOTIDE SEQUENCE</scope>
    <source>
        <strain evidence="21">RCC365</strain>
    </source>
</reference>
<feature type="binding site" description="axial binding residue" evidence="18">
    <location>
        <position position="55"/>
    </location>
    <ligand>
        <name>heme</name>
        <dbReference type="ChEBI" id="CHEBI:30413"/>
    </ligand>
    <ligandPart>
        <name>Fe</name>
        <dbReference type="ChEBI" id="CHEBI:18248"/>
    </ligandPart>
</feature>
<dbReference type="InterPro" id="IPR002325">
    <property type="entry name" value="Cyt_f"/>
</dbReference>
<dbReference type="PANTHER" id="PTHR33288">
    <property type="match status" value="1"/>
</dbReference>
<keyword evidence="9 18" id="KW-0479">Metal-binding</keyword>
<dbReference type="Gene3D" id="1.20.5.700">
    <property type="entry name" value="Single helix bin"/>
    <property type="match status" value="1"/>
</dbReference>
<dbReference type="GO" id="GO:0042651">
    <property type="term" value="C:thylakoid membrane"/>
    <property type="evidence" value="ECO:0007669"/>
    <property type="project" value="InterPro"/>
</dbReference>
<dbReference type="InterPro" id="IPR036826">
    <property type="entry name" value="Cyt_f_lg_dom_sf"/>
</dbReference>
<evidence type="ECO:0000256" key="13">
    <source>
        <dbReference type="ARBA" id="ARBA00023004"/>
    </source>
</evidence>
<feature type="domain" description="Cytochrome f large" evidence="20">
    <location>
        <begin position="31"/>
        <end position="183"/>
    </location>
</feature>
<dbReference type="Gene3D" id="2.60.40.830">
    <property type="entry name" value="Cytochrome f large domain"/>
    <property type="match status" value="1"/>
</dbReference>
<comment type="similarity">
    <text evidence="3">Belongs to the cytochrome f family.</text>
</comment>
<evidence type="ECO:0000313" key="21">
    <source>
        <dbReference type="EMBL" id="BAU62574.1"/>
    </source>
</evidence>
<evidence type="ECO:0000256" key="9">
    <source>
        <dbReference type="ARBA" id="ARBA00022723"/>
    </source>
</evidence>
<evidence type="ECO:0000256" key="11">
    <source>
        <dbReference type="ARBA" id="ARBA00022982"/>
    </source>
</evidence>
<comment type="function">
    <text evidence="1">Component of the cytochrome b6-f complex, which mediates electron transfer between photosystem II (PSII) and photosystem I (PSI), cyclic electron flow around PSI, and state transitions.</text>
</comment>
<evidence type="ECO:0000256" key="4">
    <source>
        <dbReference type="ARBA" id="ARBA00013528"/>
    </source>
</evidence>
<evidence type="ECO:0000256" key="6">
    <source>
        <dbReference type="ARBA" id="ARBA00022531"/>
    </source>
</evidence>
<gene>
    <name evidence="21" type="primary">petA</name>
</gene>
<dbReference type="SUPFAM" id="SSF49441">
    <property type="entry name" value="Cytochrome f, large domain"/>
    <property type="match status" value="1"/>
</dbReference>
<evidence type="ECO:0000256" key="18">
    <source>
        <dbReference type="PIRSR" id="PIRSR602325-50"/>
    </source>
</evidence>
<name>A0A140JZP7_9EUKA</name>
<comment type="cofactor">
    <cofactor evidence="18">
        <name>heme</name>
        <dbReference type="ChEBI" id="CHEBI:30413"/>
    </cofactor>
    <text evidence="18">Binds 1 heme group covalently.</text>
</comment>
<comment type="subcellular location">
    <subcellularLocation>
        <location evidence="2">Membrane</location>
        <topology evidence="2">Single-pass membrane protein</topology>
    </subcellularLocation>
    <subcellularLocation>
        <location evidence="17">Thylakoid</location>
    </subcellularLocation>
</comment>
<evidence type="ECO:0000256" key="5">
    <source>
        <dbReference type="ARBA" id="ARBA00022448"/>
    </source>
</evidence>
<feature type="transmembrane region" description="Helical" evidence="19">
    <location>
        <begin position="278"/>
        <end position="297"/>
    </location>
</feature>
<keyword evidence="21" id="KW-0934">Plastid</keyword>
<keyword evidence="12 19" id="KW-1133">Transmembrane helix</keyword>
<dbReference type="InterPro" id="IPR024058">
    <property type="entry name" value="Cyt-f_TM"/>
</dbReference>
<evidence type="ECO:0000256" key="7">
    <source>
        <dbReference type="ARBA" id="ARBA00022617"/>
    </source>
</evidence>
<evidence type="ECO:0000256" key="19">
    <source>
        <dbReference type="SAM" id="Phobius"/>
    </source>
</evidence>
<keyword evidence="10" id="KW-0732">Signal</keyword>
<dbReference type="SUPFAM" id="SSF51246">
    <property type="entry name" value="Rudiment single hybrid motif"/>
    <property type="match status" value="1"/>
</dbReference>
<evidence type="ECO:0000259" key="20">
    <source>
        <dbReference type="Pfam" id="PF16639"/>
    </source>
</evidence>
<dbReference type="Pfam" id="PF01333">
    <property type="entry name" value="Apocytochr_F_C"/>
    <property type="match status" value="1"/>
</dbReference>
<keyword evidence="8 19" id="KW-0812">Transmembrane</keyword>
<protein>
    <recommendedName>
        <fullName evidence="4">Cytochrome f</fullName>
    </recommendedName>
</protein>
<dbReference type="GO" id="GO:0009055">
    <property type="term" value="F:electron transfer activity"/>
    <property type="evidence" value="ECO:0007669"/>
    <property type="project" value="InterPro"/>
</dbReference>
<keyword evidence="5" id="KW-0813">Transport</keyword>
<dbReference type="GO" id="GO:0015979">
    <property type="term" value="P:photosynthesis"/>
    <property type="evidence" value="ECO:0007669"/>
    <property type="project" value="UniProtKB-KW"/>
</dbReference>
<dbReference type="GO" id="GO:0005506">
    <property type="term" value="F:iron ion binding"/>
    <property type="evidence" value="ECO:0007669"/>
    <property type="project" value="InterPro"/>
</dbReference>
<evidence type="ECO:0000256" key="14">
    <source>
        <dbReference type="ARBA" id="ARBA00023078"/>
    </source>
</evidence>
<accession>A0A140JZP7</accession>
<geneLocation type="plastid" evidence="21"/>
<dbReference type="AlphaFoldDB" id="A0A140JZP7"/>
<keyword evidence="6" id="KW-0602">Photosynthesis</keyword>
<keyword evidence="11" id="KW-0249">Electron transport</keyword>
<evidence type="ECO:0000256" key="15">
    <source>
        <dbReference type="ARBA" id="ARBA00023136"/>
    </source>
</evidence>
<dbReference type="GO" id="GO:0020037">
    <property type="term" value="F:heme binding"/>
    <property type="evidence" value="ECO:0007669"/>
    <property type="project" value="InterPro"/>
</dbReference>
<feature type="binding site" description="covalent" evidence="18">
    <location>
        <position position="54"/>
    </location>
    <ligand>
        <name>heme</name>
        <dbReference type="ChEBI" id="CHEBI:30413"/>
    </ligand>
</feature>
<sequence length="312" mass="34841">MYFSRVFKHIWKYIIFPVIFVFSISFKAYAYPIFARQYFSSPREVSGRIACSYCHLAQKPIEFSIPQSVFPNTIFEAIVKVPYNKELKQISGQGNKVGLNIGAIVILPENFTLAPVDRLSSSLKEKTKGLSFLPYNSENKSTFMVGPVSGDKYDKLIFPILSPNFNSNTSFLKSSVYVGGNRGRGQIYPNGEKSNNNIFTSSVNGIIDEIRPGKKNGFEIVITTKDGNSIIENIGAGANIIIEEGKQISIDQPLTTDPNVGGFGQSETEIALQNPTRVQGLLLFSIFILVAQIFLVLKKKQFEKVQLFEMNF</sequence>
<dbReference type="PROSITE" id="PS51010">
    <property type="entry name" value="CYTF"/>
    <property type="match status" value="1"/>
</dbReference>
<evidence type="ECO:0000256" key="10">
    <source>
        <dbReference type="ARBA" id="ARBA00022729"/>
    </source>
</evidence>
<dbReference type="PANTHER" id="PTHR33288:SF10">
    <property type="entry name" value="CYTOCHROME F"/>
    <property type="match status" value="1"/>
</dbReference>
<dbReference type="FunFam" id="1.20.5.700:FF:000001">
    <property type="entry name" value="Cytochrome f"/>
    <property type="match status" value="1"/>
</dbReference>
<dbReference type="RefSeq" id="YP_009240440.1">
    <property type="nucleotide sequence ID" value="NC_029742.1"/>
</dbReference>
<keyword evidence="13 18" id="KW-0408">Iron</keyword>
<dbReference type="Gene3D" id="2.40.50.100">
    <property type="match status" value="1"/>
</dbReference>
<feature type="binding site" description="covalent" evidence="18">
    <location>
        <position position="51"/>
    </location>
    <ligand>
        <name>heme</name>
        <dbReference type="ChEBI" id="CHEBI:30413"/>
    </ligand>
</feature>
<evidence type="ECO:0000256" key="8">
    <source>
        <dbReference type="ARBA" id="ARBA00022692"/>
    </source>
</evidence>
<dbReference type="SUPFAM" id="SSF103431">
    <property type="entry name" value="Cytochrome f subunit of the cytochrome b6f complex, transmembrane anchor"/>
    <property type="match status" value="1"/>
</dbReference>
<dbReference type="InterPro" id="IPR024094">
    <property type="entry name" value="Cyt_f_lg_dom"/>
</dbReference>
<keyword evidence="15 19" id="KW-0472">Membrane</keyword>
<keyword evidence="14" id="KW-0793">Thylakoid</keyword>
<dbReference type="EMBL" id="AP014948">
    <property type="protein sequence ID" value="BAU62574.1"/>
    <property type="molecule type" value="Genomic_DNA"/>
</dbReference>